<dbReference type="Pfam" id="PF13476">
    <property type="entry name" value="AAA_23"/>
    <property type="match status" value="1"/>
</dbReference>
<feature type="domain" description="Rad50/SbcC-type AAA" evidence="6">
    <location>
        <begin position="58"/>
        <end position="296"/>
    </location>
</feature>
<comment type="similarity">
    <text evidence="1">Belongs to the SMC family. SMC5 subfamily.</text>
</comment>
<organism evidence="7 8">
    <name type="scientific">Clydaea vesicula</name>
    <dbReference type="NCBI Taxonomy" id="447962"/>
    <lineage>
        <taxon>Eukaryota</taxon>
        <taxon>Fungi</taxon>
        <taxon>Fungi incertae sedis</taxon>
        <taxon>Chytridiomycota</taxon>
        <taxon>Chytridiomycota incertae sedis</taxon>
        <taxon>Chytridiomycetes</taxon>
        <taxon>Lobulomycetales</taxon>
        <taxon>Lobulomycetaceae</taxon>
        <taxon>Clydaea</taxon>
    </lineage>
</organism>
<feature type="region of interest" description="Disordered" evidence="5">
    <location>
        <begin position="1"/>
        <end position="40"/>
    </location>
</feature>
<dbReference type="GO" id="GO:0030915">
    <property type="term" value="C:Smc5-Smc6 complex"/>
    <property type="evidence" value="ECO:0007669"/>
    <property type="project" value="TreeGrafter"/>
</dbReference>
<name>A0AAD5XZR7_9FUNG</name>
<sequence length="1106" mass="128348">MVQKITEDDSDKNEEDSNQDTVEEAENAQSEQEVDVDDARPKKKIKLSEVFKKGAIVRIKLKNFVTYDMVEFFAGPNMNMIIGPNGTGKSTIVCAIALGLTGKPELLGRQKELRDFVKRGKESATIEIELKGDEKNYVIRRYFKVIGNKSNWKINGAQASEKDVKNLCVKELNVQVDNLCQFLPQDKVSQFAQMNSQELLKETERAAGGFELLEQHQNIIRLRSKQRAHEHSRGADQQHLDLLKRKNEQLENAVQRYKQREVLLRKCTILKCGVADLFGVEKENYKHCKEVSKALKNKVDGLKEEISPVMERLSFLEDGKNSIIKEINTYESKAKNCHLSIVAEFAEAKNLEIKLTDIRNDIQNWKKKKLEKEAKILKLQGIIKNYNKKLAEYVELLREFGLFDEKENEFYSQPTGEWEALQTTLDDLAEKKQHVSAEIEELINEKESYYKKKVFLTNLEDQKLQEINGLSIPRNRILSFLSDREPSTFKFYNYLKDNHNLTFNYPVLGPVVLEVNVVEKRYKNLVENKIFGSLLDFVAKNDHDYFKCLELARAQGVRVNLSSYGRKNTTLQNYLNERRISNDELKRLGFKGYVSDLIDAEEDILIALCEKAKIHLIPYADNEINRHLIEQNRFFSSYIVKDMVYTINRRYGEISERGDRIQTARYLSESVDADRKKSLETAIYGIRHQIQETQREEDKIDNKITKLKVELSDIDDVMAEAKKKKEELLEAKREYKSILAKKSVIENDLRTEQVSIDFETLSLQKKKEIVLLNEKRKTAVINIMQHQEKLIKSTLKKNKLILERAGLDFLIKDLIKMQEKNKEELENAQRQLLISNSERAKIKSVVEKLSEKAENMWKGLNDAENEEIQKTYLPKSLEEIEEELNKTEALAELADRTTFQTVEEYNARKIEINNLTQLLAEKSKVSNEIDDNLKEVKDKWESELRELIATLDKNFSNTFSAIPEEKDDYEKWGIEILVKFRARDKLQVLNAHRQSGGERSVSTILYLMALQELSKAPFRVVDEINQGMDPRNERMVHSLLVKSACNEGKSQYFLITPKLLPNLEYHERMTIACIYNGMYQPAKFNLREAFDNHKKHASSAAVNDEE</sequence>
<gene>
    <name evidence="7" type="primary">SMC5</name>
    <name evidence="7" type="ORF">HK099_004208</name>
</gene>
<feature type="coiled-coil region" evidence="4">
    <location>
        <begin position="233"/>
        <end position="305"/>
    </location>
</feature>
<evidence type="ECO:0000256" key="2">
    <source>
        <dbReference type="ARBA" id="ARBA00018687"/>
    </source>
</evidence>
<dbReference type="PANTHER" id="PTHR45916:SF1">
    <property type="entry name" value="STRUCTURAL MAINTENANCE OF CHROMOSOMES PROTEIN 5"/>
    <property type="match status" value="1"/>
</dbReference>
<comment type="caution">
    <text evidence="7">The sequence shown here is derived from an EMBL/GenBank/DDBJ whole genome shotgun (WGS) entry which is preliminary data.</text>
</comment>
<evidence type="ECO:0000256" key="5">
    <source>
        <dbReference type="SAM" id="MobiDB-lite"/>
    </source>
</evidence>
<dbReference type="EMBL" id="JADGJW010000291">
    <property type="protein sequence ID" value="KAJ3220561.1"/>
    <property type="molecule type" value="Genomic_DNA"/>
</dbReference>
<feature type="coiled-coil region" evidence="4">
    <location>
        <begin position="690"/>
        <end position="741"/>
    </location>
</feature>
<evidence type="ECO:0000313" key="8">
    <source>
        <dbReference type="Proteomes" id="UP001211065"/>
    </source>
</evidence>
<feature type="coiled-coil region" evidence="4">
    <location>
        <begin position="425"/>
        <end position="452"/>
    </location>
</feature>
<dbReference type="Proteomes" id="UP001211065">
    <property type="component" value="Unassembled WGS sequence"/>
</dbReference>
<dbReference type="GO" id="GO:0016887">
    <property type="term" value="F:ATP hydrolysis activity"/>
    <property type="evidence" value="ECO:0007669"/>
    <property type="project" value="InterPro"/>
</dbReference>
<feature type="coiled-coil region" evidence="4">
    <location>
        <begin position="807"/>
        <end position="838"/>
    </location>
</feature>
<keyword evidence="3 4" id="KW-0175">Coiled coil</keyword>
<evidence type="ECO:0000256" key="4">
    <source>
        <dbReference type="SAM" id="Coils"/>
    </source>
</evidence>
<dbReference type="PANTHER" id="PTHR45916">
    <property type="entry name" value="STRUCTURAL MAINTENANCE OF CHROMOSOMES PROTEIN 5"/>
    <property type="match status" value="1"/>
</dbReference>
<dbReference type="InterPro" id="IPR038729">
    <property type="entry name" value="Rad50/SbcC_AAA"/>
</dbReference>
<feature type="coiled-coil region" evidence="4">
    <location>
        <begin position="348"/>
        <end position="375"/>
    </location>
</feature>
<keyword evidence="8" id="KW-1185">Reference proteome</keyword>
<reference evidence="7" key="1">
    <citation type="submission" date="2020-05" db="EMBL/GenBank/DDBJ databases">
        <title>Phylogenomic resolution of chytrid fungi.</title>
        <authorList>
            <person name="Stajich J.E."/>
            <person name="Amses K."/>
            <person name="Simmons R."/>
            <person name="Seto K."/>
            <person name="Myers J."/>
            <person name="Bonds A."/>
            <person name="Quandt C.A."/>
            <person name="Barry K."/>
            <person name="Liu P."/>
            <person name="Grigoriev I."/>
            <person name="Longcore J.E."/>
            <person name="James T.Y."/>
        </authorList>
    </citation>
    <scope>NUCLEOTIDE SEQUENCE</scope>
    <source>
        <strain evidence="7">JEL0476</strain>
    </source>
</reference>
<dbReference type="SUPFAM" id="SSF52540">
    <property type="entry name" value="P-loop containing nucleoside triphosphate hydrolases"/>
    <property type="match status" value="2"/>
</dbReference>
<feature type="compositionally biased region" description="Acidic residues" evidence="5">
    <location>
        <begin position="8"/>
        <end position="36"/>
    </location>
</feature>
<dbReference type="GO" id="GO:0005634">
    <property type="term" value="C:nucleus"/>
    <property type="evidence" value="ECO:0007669"/>
    <property type="project" value="TreeGrafter"/>
</dbReference>
<dbReference type="Gene3D" id="3.40.50.300">
    <property type="entry name" value="P-loop containing nucleotide triphosphate hydrolases"/>
    <property type="match status" value="2"/>
</dbReference>
<dbReference type="GO" id="GO:0003697">
    <property type="term" value="F:single-stranded DNA binding"/>
    <property type="evidence" value="ECO:0007669"/>
    <property type="project" value="TreeGrafter"/>
</dbReference>
<proteinExistence type="inferred from homology"/>
<dbReference type="AlphaFoldDB" id="A0AAD5XZR7"/>
<dbReference type="InterPro" id="IPR027417">
    <property type="entry name" value="P-loop_NTPase"/>
</dbReference>
<evidence type="ECO:0000256" key="1">
    <source>
        <dbReference type="ARBA" id="ARBA00010171"/>
    </source>
</evidence>
<evidence type="ECO:0000313" key="7">
    <source>
        <dbReference type="EMBL" id="KAJ3220561.1"/>
    </source>
</evidence>
<evidence type="ECO:0000259" key="6">
    <source>
        <dbReference type="Pfam" id="PF13476"/>
    </source>
</evidence>
<dbReference type="GO" id="GO:0000724">
    <property type="term" value="P:double-strand break repair via homologous recombination"/>
    <property type="evidence" value="ECO:0007669"/>
    <property type="project" value="TreeGrafter"/>
</dbReference>
<accession>A0AAD5XZR7</accession>
<protein>
    <recommendedName>
        <fullName evidence="2">Structural maintenance of chromosomes protein 5</fullName>
    </recommendedName>
</protein>
<evidence type="ECO:0000256" key="3">
    <source>
        <dbReference type="ARBA" id="ARBA00023054"/>
    </source>
</evidence>